<evidence type="ECO:0000256" key="2">
    <source>
        <dbReference type="ARBA" id="ARBA00022670"/>
    </source>
</evidence>
<gene>
    <name evidence="8" type="ORF">NK125_01105</name>
</gene>
<dbReference type="InterPro" id="IPR025657">
    <property type="entry name" value="RadC_JAB"/>
</dbReference>
<evidence type="ECO:0000256" key="1">
    <source>
        <dbReference type="ARBA" id="ARBA00010243"/>
    </source>
</evidence>
<dbReference type="InterPro" id="IPR001405">
    <property type="entry name" value="UPF0758"/>
</dbReference>
<evidence type="ECO:0000313" key="8">
    <source>
        <dbReference type="EMBL" id="MCP1101009.1"/>
    </source>
</evidence>
<keyword evidence="3" id="KW-0479">Metal-binding</keyword>
<feature type="domain" description="MPN" evidence="7">
    <location>
        <begin position="23"/>
        <end position="147"/>
    </location>
</feature>
<keyword evidence="9" id="KW-1185">Reference proteome</keyword>
<keyword evidence="2" id="KW-0645">Protease</keyword>
<dbReference type="EMBL" id="JAMZFW010000001">
    <property type="protein sequence ID" value="MCP1101009.1"/>
    <property type="molecule type" value="Genomic_DNA"/>
</dbReference>
<keyword evidence="4" id="KW-0378">Hydrolase</keyword>
<dbReference type="Proteomes" id="UP001523566">
    <property type="component" value="Unassembled WGS sequence"/>
</dbReference>
<dbReference type="CDD" id="cd08071">
    <property type="entry name" value="MPN_DUF2466"/>
    <property type="match status" value="1"/>
</dbReference>
<dbReference type="Gene3D" id="3.40.140.10">
    <property type="entry name" value="Cytidine Deaminase, domain 2"/>
    <property type="match status" value="1"/>
</dbReference>
<evidence type="ECO:0000256" key="3">
    <source>
        <dbReference type="ARBA" id="ARBA00022723"/>
    </source>
</evidence>
<name>A0ABT1E5B1_9FIRM</name>
<dbReference type="SUPFAM" id="SSF102712">
    <property type="entry name" value="JAB1/MPN domain"/>
    <property type="match status" value="1"/>
</dbReference>
<keyword evidence="6" id="KW-0482">Metalloprotease</keyword>
<evidence type="ECO:0000256" key="6">
    <source>
        <dbReference type="ARBA" id="ARBA00023049"/>
    </source>
</evidence>
<evidence type="ECO:0000259" key="7">
    <source>
        <dbReference type="PROSITE" id="PS50249"/>
    </source>
</evidence>
<evidence type="ECO:0000256" key="4">
    <source>
        <dbReference type="ARBA" id="ARBA00022801"/>
    </source>
</evidence>
<dbReference type="InterPro" id="IPR020891">
    <property type="entry name" value="UPF0758_CS"/>
</dbReference>
<dbReference type="Pfam" id="PF04002">
    <property type="entry name" value="RadC"/>
    <property type="match status" value="1"/>
</dbReference>
<sequence length="171" mass="19094">MNNELDLVAVRLIKEKTYYSDAPVNSPQAVVDFLKQELSTYDREVMCVVNLSTKCDVINLNFVSMGTINSAVIEMRELFKASILSNAASIVCCHNHPSGDPTPSKEDIKLTERIGLSGKLLGIELLDHIIIGRGNMPYYSMLEEDVLPVGNMEVFKREVSKIKGSNREQML</sequence>
<dbReference type="RefSeq" id="WP_262064794.1">
    <property type="nucleotide sequence ID" value="NZ_JAMXOD010000001.1"/>
</dbReference>
<dbReference type="PROSITE" id="PS50249">
    <property type="entry name" value="MPN"/>
    <property type="match status" value="1"/>
</dbReference>
<keyword evidence="5" id="KW-0862">Zinc</keyword>
<proteinExistence type="inferred from homology"/>
<evidence type="ECO:0000256" key="5">
    <source>
        <dbReference type="ARBA" id="ARBA00022833"/>
    </source>
</evidence>
<accession>A0ABT1E5B1</accession>
<comment type="similarity">
    <text evidence="1">Belongs to the UPF0758 family.</text>
</comment>
<evidence type="ECO:0000313" key="9">
    <source>
        <dbReference type="Proteomes" id="UP001523566"/>
    </source>
</evidence>
<reference evidence="8 9" key="1">
    <citation type="journal article" date="2022" name="Genome Biol. Evol.">
        <title>Host diet, physiology and behaviors set the stage for Lachnospiraceae cladogenesis.</title>
        <authorList>
            <person name="Vera-Ponce De Leon A."/>
            <person name="Schneider M."/>
            <person name="Jahnes B.C."/>
            <person name="Sadowski V."/>
            <person name="Camuy-Velez L.A."/>
            <person name="Duan J."/>
            <person name="Sabree Z.L."/>
        </authorList>
    </citation>
    <scope>NUCLEOTIDE SEQUENCE [LARGE SCALE GENOMIC DNA]</scope>
    <source>
        <strain evidence="8 9">PAL113</strain>
    </source>
</reference>
<protein>
    <submittedName>
        <fullName evidence="8">JAB domain-containing protein</fullName>
    </submittedName>
</protein>
<dbReference type="PANTHER" id="PTHR30471">
    <property type="entry name" value="DNA REPAIR PROTEIN RADC"/>
    <property type="match status" value="1"/>
</dbReference>
<organism evidence="8 9">
    <name type="scientific">Aequitasia blattaphilus</name>
    <dbReference type="NCBI Taxonomy" id="2949332"/>
    <lineage>
        <taxon>Bacteria</taxon>
        <taxon>Bacillati</taxon>
        <taxon>Bacillota</taxon>
        <taxon>Clostridia</taxon>
        <taxon>Lachnospirales</taxon>
        <taxon>Lachnospiraceae</taxon>
        <taxon>Aequitasia</taxon>
    </lineage>
</organism>
<comment type="caution">
    <text evidence="8">The sequence shown here is derived from an EMBL/GenBank/DDBJ whole genome shotgun (WGS) entry which is preliminary data.</text>
</comment>
<dbReference type="InterPro" id="IPR037518">
    <property type="entry name" value="MPN"/>
</dbReference>
<dbReference type="PROSITE" id="PS01302">
    <property type="entry name" value="UPF0758"/>
    <property type="match status" value="1"/>
</dbReference>
<dbReference type="PANTHER" id="PTHR30471:SF3">
    <property type="entry name" value="UPF0758 PROTEIN YEES-RELATED"/>
    <property type="match status" value="1"/>
</dbReference>